<dbReference type="InterPro" id="IPR053167">
    <property type="entry name" value="Spore_coat_component"/>
</dbReference>
<dbReference type="Pfam" id="PF05229">
    <property type="entry name" value="SCPU"/>
    <property type="match status" value="1"/>
</dbReference>
<evidence type="ECO:0000313" key="4">
    <source>
        <dbReference type="Proteomes" id="UP000469430"/>
    </source>
</evidence>
<evidence type="ECO:0000259" key="2">
    <source>
        <dbReference type="Pfam" id="PF05229"/>
    </source>
</evidence>
<dbReference type="OrthoDB" id="7478692at2"/>
<dbReference type="PANTHER" id="PTHR37089">
    <property type="entry name" value="PROTEIN U-RELATED"/>
    <property type="match status" value="1"/>
</dbReference>
<sequence>MFLIGLLMAGLVPAGAQAATTAEFEVSATVSSGCLVDGLGASGNAGRIGTLDFGEDSTFSTSTHTATTTANQAIRLRCTPGVTLRMTIDGGAHSGAGTRNLQRGATLTARIPYTLCRDAACTQLIGVNAQQNIVITTSNTEDVRLPIYGRLTLPGGLPPGTYTDTLTVTLTW</sequence>
<dbReference type="AlphaFoldDB" id="A0A6I4TRI3"/>
<feature type="chain" id="PRO_5026139975" evidence="1">
    <location>
        <begin position="19"/>
        <end position="172"/>
    </location>
</feature>
<organism evidence="3 4">
    <name type="scientific">Croceibacterium xixiisoli</name>
    <dbReference type="NCBI Taxonomy" id="1476466"/>
    <lineage>
        <taxon>Bacteria</taxon>
        <taxon>Pseudomonadati</taxon>
        <taxon>Pseudomonadota</taxon>
        <taxon>Alphaproteobacteria</taxon>
        <taxon>Sphingomonadales</taxon>
        <taxon>Erythrobacteraceae</taxon>
        <taxon>Croceibacterium</taxon>
    </lineage>
</organism>
<comment type="caution">
    <text evidence="3">The sequence shown here is derived from an EMBL/GenBank/DDBJ whole genome shotgun (WGS) entry which is preliminary data.</text>
</comment>
<evidence type="ECO:0000313" key="3">
    <source>
        <dbReference type="EMBL" id="MXO97517.1"/>
    </source>
</evidence>
<dbReference type="Proteomes" id="UP000469430">
    <property type="component" value="Unassembled WGS sequence"/>
</dbReference>
<reference evidence="3 4" key="1">
    <citation type="submission" date="2019-12" db="EMBL/GenBank/DDBJ databases">
        <title>Genomic-based taxomic classification of the family Erythrobacteraceae.</title>
        <authorList>
            <person name="Xu L."/>
        </authorList>
    </citation>
    <scope>NUCLEOTIDE SEQUENCE [LARGE SCALE GENOMIC DNA]</scope>
    <source>
        <strain evidence="3 4">S36</strain>
    </source>
</reference>
<feature type="domain" description="Spore coat protein U/FanG" evidence="2">
    <location>
        <begin position="21"/>
        <end position="169"/>
    </location>
</feature>
<keyword evidence="4" id="KW-1185">Reference proteome</keyword>
<name>A0A6I4TRI3_9SPHN</name>
<feature type="signal peptide" evidence="1">
    <location>
        <begin position="1"/>
        <end position="18"/>
    </location>
</feature>
<proteinExistence type="predicted"/>
<dbReference type="EMBL" id="WTYJ01000001">
    <property type="protein sequence ID" value="MXO97517.1"/>
    <property type="molecule type" value="Genomic_DNA"/>
</dbReference>
<evidence type="ECO:0000256" key="1">
    <source>
        <dbReference type="SAM" id="SignalP"/>
    </source>
</evidence>
<dbReference type="InterPro" id="IPR007893">
    <property type="entry name" value="Spore_coat_U/FanG"/>
</dbReference>
<keyword evidence="1" id="KW-0732">Signal</keyword>
<gene>
    <name evidence="3" type="ORF">GRI97_00755</name>
</gene>
<accession>A0A6I4TRI3</accession>
<protein>
    <submittedName>
        <fullName evidence="3">Fimbrial major subunit CsuA/B family protein</fullName>
    </submittedName>
</protein>
<dbReference type="SMART" id="SM00972">
    <property type="entry name" value="SCPU"/>
    <property type="match status" value="1"/>
</dbReference>